<comment type="caution">
    <text evidence="1">The sequence shown here is derived from an EMBL/GenBank/DDBJ whole genome shotgun (WGS) entry which is preliminary data.</text>
</comment>
<evidence type="ECO:0000313" key="2">
    <source>
        <dbReference type="Proteomes" id="UP000229459"/>
    </source>
</evidence>
<dbReference type="EMBL" id="PCSR01000108">
    <property type="protein sequence ID" value="PIP52777.1"/>
    <property type="molecule type" value="Genomic_DNA"/>
</dbReference>
<organism evidence="1 2">
    <name type="scientific">Candidatus Beckwithbacteria bacterium CG23_combo_of_CG06-09_8_20_14_all_34_8</name>
    <dbReference type="NCBI Taxonomy" id="1974497"/>
    <lineage>
        <taxon>Bacteria</taxon>
        <taxon>Candidatus Beckwithiibacteriota</taxon>
    </lineage>
</organism>
<protein>
    <submittedName>
        <fullName evidence="1">Uncharacterized protein</fullName>
    </submittedName>
</protein>
<accession>A0A2H0B542</accession>
<gene>
    <name evidence="1" type="ORF">COX08_04595</name>
</gene>
<reference evidence="1 2" key="1">
    <citation type="submission" date="2017-09" db="EMBL/GenBank/DDBJ databases">
        <title>Depth-based differentiation of microbial function through sediment-hosted aquifers and enrichment of novel symbionts in the deep terrestrial subsurface.</title>
        <authorList>
            <person name="Probst A.J."/>
            <person name="Ladd B."/>
            <person name="Jarett J.K."/>
            <person name="Geller-Mcgrath D.E."/>
            <person name="Sieber C.M."/>
            <person name="Emerson J.B."/>
            <person name="Anantharaman K."/>
            <person name="Thomas B.C."/>
            <person name="Malmstrom R."/>
            <person name="Stieglmeier M."/>
            <person name="Klingl A."/>
            <person name="Woyke T."/>
            <person name="Ryan C.M."/>
            <person name="Banfield J.F."/>
        </authorList>
    </citation>
    <scope>NUCLEOTIDE SEQUENCE [LARGE SCALE GENOMIC DNA]</scope>
    <source>
        <strain evidence="1">CG23_combo_of_CG06-09_8_20_14_all_34_8</strain>
    </source>
</reference>
<sequence>MLKKLIAPVQMLLLKNGQCVGCGRQLKSGKVIEEINGNEKLISCYCGRIFVKNAKGYRRALIEEVK</sequence>
<evidence type="ECO:0000313" key="1">
    <source>
        <dbReference type="EMBL" id="PIP52777.1"/>
    </source>
</evidence>
<name>A0A2H0B542_9BACT</name>
<proteinExistence type="predicted"/>
<dbReference type="AlphaFoldDB" id="A0A2H0B542"/>
<dbReference type="Proteomes" id="UP000229459">
    <property type="component" value="Unassembled WGS sequence"/>
</dbReference>